<feature type="region of interest" description="Disordered" evidence="1">
    <location>
        <begin position="204"/>
        <end position="260"/>
    </location>
</feature>
<dbReference type="SUPFAM" id="SSF48452">
    <property type="entry name" value="TPR-like"/>
    <property type="match status" value="1"/>
</dbReference>
<feature type="compositionally biased region" description="Basic and acidic residues" evidence="1">
    <location>
        <begin position="281"/>
        <end position="308"/>
    </location>
</feature>
<dbReference type="RefSeq" id="WP_123806945.1">
    <property type="nucleotide sequence ID" value="NZ_CP021023.1"/>
</dbReference>
<feature type="compositionally biased region" description="Basic and acidic residues" evidence="1">
    <location>
        <begin position="225"/>
        <end position="246"/>
    </location>
</feature>
<feature type="signal peptide" evidence="2">
    <location>
        <begin position="1"/>
        <end position="19"/>
    </location>
</feature>
<dbReference type="KEGG" id="pbp:STSP1_00259"/>
<dbReference type="STRING" id="1941349.STSP1_00259"/>
<evidence type="ECO:0000313" key="3">
    <source>
        <dbReference type="EMBL" id="ARN55892.1"/>
    </source>
</evidence>
<accession>A0A1W6LJF6</accession>
<feature type="region of interest" description="Disordered" evidence="1">
    <location>
        <begin position="275"/>
        <end position="308"/>
    </location>
</feature>
<name>A0A1W6LJF6_9BACT</name>
<evidence type="ECO:0000256" key="1">
    <source>
        <dbReference type="SAM" id="MobiDB-lite"/>
    </source>
</evidence>
<gene>
    <name evidence="3" type="ORF">STSP1_00259</name>
</gene>
<dbReference type="Proteomes" id="UP000193334">
    <property type="component" value="Chromosome"/>
</dbReference>
<evidence type="ECO:0000313" key="4">
    <source>
        <dbReference type="Proteomes" id="UP000193334"/>
    </source>
</evidence>
<organism evidence="3 4">
    <name type="scientific">Sedimentisphaera salicampi</name>
    <dbReference type="NCBI Taxonomy" id="1941349"/>
    <lineage>
        <taxon>Bacteria</taxon>
        <taxon>Pseudomonadati</taxon>
        <taxon>Planctomycetota</taxon>
        <taxon>Phycisphaerae</taxon>
        <taxon>Sedimentisphaerales</taxon>
        <taxon>Sedimentisphaeraceae</taxon>
        <taxon>Sedimentisphaera</taxon>
    </lineage>
</organism>
<feature type="chain" id="PRO_5012754868" description="Tetratricopeptide repeat protein" evidence="2">
    <location>
        <begin position="20"/>
        <end position="526"/>
    </location>
</feature>
<evidence type="ECO:0008006" key="5">
    <source>
        <dbReference type="Google" id="ProtNLM"/>
    </source>
</evidence>
<keyword evidence="4" id="KW-1185">Reference proteome</keyword>
<sequence precursor="true">MRRNIICILILLFTSALTAAERDIPRTGQQAYQQRRINRNTNRARYTTPSTQLQSKTSPYTGNYNYYDQKPGYQNYSRAGMDVNGRQYNQNPITTYREYDRYSKSSTGLKYSYPLSGTKLPHRITDRSNLKTGMPEYEEYLRNKVLSETRYGRNIKIDSNKLKNSEYSSRKDADRYSLPENFEQEHQDLITKKYVQDLIAKEQGKVSSKDPLDDILKPQQPASPDKQRQINKESELRRTENEKVKENSPLQDPAAKQKQEDMDVFERIKDEIQNYQSASQKKKEDEKKLDSEDSSDKGNEKPLSAREKYEKYIKDFENPKTEAEKDIEESLEIAVPEGDNLRQQAENILGKHSTFATLSNDKFNTYMRKAEKLMSQGQYYKAISAYKIAKIYKKYDPLCHLGICFAQFAAGEYLSSSVSLNRAMLIYPDIVKMRVELTDIIGSRDIIENRMVDVERWIERNGSSKLVFLLSYIYYQMDNPDWAREQLRTAKDNFRDEGFKKNAGLLAEQIGADFSSSTEAQEQLEQ</sequence>
<protein>
    <recommendedName>
        <fullName evidence="5">Tetratricopeptide repeat protein</fullName>
    </recommendedName>
</protein>
<dbReference type="Gene3D" id="1.25.40.10">
    <property type="entry name" value="Tetratricopeptide repeat domain"/>
    <property type="match status" value="1"/>
</dbReference>
<feature type="region of interest" description="Disordered" evidence="1">
    <location>
        <begin position="40"/>
        <end position="60"/>
    </location>
</feature>
<dbReference type="InterPro" id="IPR011990">
    <property type="entry name" value="TPR-like_helical_dom_sf"/>
</dbReference>
<evidence type="ECO:0000256" key="2">
    <source>
        <dbReference type="SAM" id="SignalP"/>
    </source>
</evidence>
<reference evidence="4" key="1">
    <citation type="submission" date="2017-04" db="EMBL/GenBank/DDBJ databases">
        <title>Comparative genomics and description of representatives of a novel lineage of planctomycetes thriving in anoxic sediments.</title>
        <authorList>
            <person name="Spring S."/>
            <person name="Bunk B."/>
            <person name="Sproer C."/>
        </authorList>
    </citation>
    <scope>NUCLEOTIDE SEQUENCE [LARGE SCALE GENOMIC DNA]</scope>
    <source>
        <strain evidence="4">ST-PulAB-D4</strain>
    </source>
</reference>
<proteinExistence type="predicted"/>
<keyword evidence="2" id="KW-0732">Signal</keyword>
<dbReference type="AlphaFoldDB" id="A0A1W6LJF6"/>
<feature type="compositionally biased region" description="Basic and acidic residues" evidence="1">
    <location>
        <begin position="204"/>
        <end position="216"/>
    </location>
</feature>
<dbReference type="EMBL" id="CP021023">
    <property type="protein sequence ID" value="ARN55892.1"/>
    <property type="molecule type" value="Genomic_DNA"/>
</dbReference>